<dbReference type="Gene3D" id="1.10.287.210">
    <property type="match status" value="1"/>
</dbReference>
<feature type="transmembrane region" description="Helical" evidence="3">
    <location>
        <begin position="180"/>
        <end position="206"/>
    </location>
</feature>
<dbReference type="AlphaFoldDB" id="A0AA40HFU4"/>
<accession>A0AA40HFU4</accession>
<evidence type="ECO:0000256" key="3">
    <source>
        <dbReference type="SAM" id="Phobius"/>
    </source>
</evidence>
<keyword evidence="3" id="KW-0812">Transmembrane</keyword>
<dbReference type="Proteomes" id="UP001177744">
    <property type="component" value="Unassembled WGS sequence"/>
</dbReference>
<feature type="compositionally biased region" description="Low complexity" evidence="2">
    <location>
        <begin position="317"/>
        <end position="328"/>
    </location>
</feature>
<evidence type="ECO:0000313" key="4">
    <source>
        <dbReference type="EMBL" id="KAK1330394.1"/>
    </source>
</evidence>
<sequence length="424" mass="46039">MAVSESSPPSHLTSTGFHACYYPKWGHQMTFEVTSDYYSIAFKSDSQRHWETLRGQFQQRIFQTSPQKSSPCSPLMGTGVLTAVGTGGGGISASVHLYHKLSAEFSEGVSIISNSLESLQRQVDALAAVALQNRCALDLLTAEKGECCYLVNESGVVKDHIKSLWDRIDQRRRNQLEGGYAIFGSLTPWLLPLLGPLVFILLILLFGPCLMRCFTSFFGFFFAEQNADVRQPEALTPETLAQGDSGAGAGAGAVAPGHQTSQVPPINHFDSLPPAGLRWLQFRKGRIRPTGAGSESTPGRLPPRTPTCPPRRRSTRPARPASPRPAVRGQCAGAAADASVYVRARRWRRRGKQREESGERQGSLKRAAMALRSPQVAAGPCPRLEGAPRRGGRAAGRAAGERPHPGPERGVWEWGRAPGHAAWD</sequence>
<feature type="region of interest" description="Disordered" evidence="2">
    <location>
        <begin position="371"/>
        <end position="424"/>
    </location>
</feature>
<feature type="compositionally biased region" description="Basic and acidic residues" evidence="2">
    <location>
        <begin position="399"/>
        <end position="411"/>
    </location>
</feature>
<protein>
    <submittedName>
        <fullName evidence="4">Uncharacterized protein</fullName>
    </submittedName>
</protein>
<feature type="region of interest" description="Disordered" evidence="2">
    <location>
        <begin position="239"/>
        <end position="261"/>
    </location>
</feature>
<dbReference type="Pfam" id="PF00429">
    <property type="entry name" value="TLV_coat"/>
    <property type="match status" value="1"/>
</dbReference>
<gene>
    <name evidence="4" type="ORF">QTO34_010583</name>
</gene>
<dbReference type="InterPro" id="IPR018154">
    <property type="entry name" value="TLV/ENV_coat_polyprotein"/>
</dbReference>
<feature type="compositionally biased region" description="Pro residues" evidence="2">
    <location>
        <begin position="300"/>
        <end position="309"/>
    </location>
</feature>
<dbReference type="EMBL" id="JAULJE010000021">
    <property type="protein sequence ID" value="KAK1330394.1"/>
    <property type="molecule type" value="Genomic_DNA"/>
</dbReference>
<evidence type="ECO:0000256" key="1">
    <source>
        <dbReference type="ARBA" id="ARBA00023157"/>
    </source>
</evidence>
<dbReference type="SUPFAM" id="SSF58069">
    <property type="entry name" value="Virus ectodomain"/>
    <property type="match status" value="1"/>
</dbReference>
<dbReference type="PANTHER" id="PTHR10424">
    <property type="entry name" value="VIRAL ENVELOPE PROTEIN"/>
    <property type="match status" value="1"/>
</dbReference>
<evidence type="ECO:0000256" key="2">
    <source>
        <dbReference type="SAM" id="MobiDB-lite"/>
    </source>
</evidence>
<reference evidence="4" key="1">
    <citation type="submission" date="2023-06" db="EMBL/GenBank/DDBJ databases">
        <title>Reference genome for the Northern bat (Eptesicus nilssonii), a most northern bat species.</title>
        <authorList>
            <person name="Laine V.N."/>
            <person name="Pulliainen A.T."/>
            <person name="Lilley T.M."/>
        </authorList>
    </citation>
    <scope>NUCLEOTIDE SEQUENCE</scope>
    <source>
        <strain evidence="4">BLF_Eptnil</strain>
        <tissue evidence="4">Kidney</tissue>
    </source>
</reference>
<feature type="region of interest" description="Disordered" evidence="2">
    <location>
        <begin position="288"/>
        <end position="335"/>
    </location>
</feature>
<comment type="caution">
    <text evidence="4">The sequence shown here is derived from an EMBL/GenBank/DDBJ whole genome shotgun (WGS) entry which is preliminary data.</text>
</comment>
<keyword evidence="3" id="KW-0472">Membrane</keyword>
<proteinExistence type="predicted"/>
<keyword evidence="3" id="KW-1133">Transmembrane helix</keyword>
<name>A0AA40HFU4_CNENI</name>
<keyword evidence="1" id="KW-1015">Disulfide bond</keyword>
<dbReference type="PANTHER" id="PTHR10424:SF73">
    <property type="entry name" value="ENDOGENOUS RETROVIRUS GROUP FC1 ENV POLYPROTEIN-RELATED"/>
    <property type="match status" value="1"/>
</dbReference>
<organism evidence="4 5">
    <name type="scientific">Cnephaeus nilssonii</name>
    <name type="common">Northern bat</name>
    <name type="synonym">Eptesicus nilssonii</name>
    <dbReference type="NCBI Taxonomy" id="3371016"/>
    <lineage>
        <taxon>Eukaryota</taxon>
        <taxon>Metazoa</taxon>
        <taxon>Chordata</taxon>
        <taxon>Craniata</taxon>
        <taxon>Vertebrata</taxon>
        <taxon>Euteleostomi</taxon>
        <taxon>Mammalia</taxon>
        <taxon>Eutheria</taxon>
        <taxon>Laurasiatheria</taxon>
        <taxon>Chiroptera</taxon>
        <taxon>Yangochiroptera</taxon>
        <taxon>Vespertilionidae</taxon>
        <taxon>Cnephaeus</taxon>
    </lineage>
</organism>
<keyword evidence="5" id="KW-1185">Reference proteome</keyword>
<evidence type="ECO:0000313" key="5">
    <source>
        <dbReference type="Proteomes" id="UP001177744"/>
    </source>
</evidence>